<comment type="subcellular location">
    <subcellularLocation>
        <location evidence="1">Nucleus</location>
    </subcellularLocation>
</comment>
<feature type="domain" description="C2H2-type" evidence="11">
    <location>
        <begin position="184"/>
        <end position="211"/>
    </location>
</feature>
<organism evidence="12 13">
    <name type="scientific">Pseudolycoriella hygida</name>
    <dbReference type="NCBI Taxonomy" id="35572"/>
    <lineage>
        <taxon>Eukaryota</taxon>
        <taxon>Metazoa</taxon>
        <taxon>Ecdysozoa</taxon>
        <taxon>Arthropoda</taxon>
        <taxon>Hexapoda</taxon>
        <taxon>Insecta</taxon>
        <taxon>Pterygota</taxon>
        <taxon>Neoptera</taxon>
        <taxon>Endopterygota</taxon>
        <taxon>Diptera</taxon>
        <taxon>Nematocera</taxon>
        <taxon>Sciaroidea</taxon>
        <taxon>Sciaridae</taxon>
        <taxon>Pseudolycoriella</taxon>
    </lineage>
</organism>
<dbReference type="InterPro" id="IPR036236">
    <property type="entry name" value="Znf_C2H2_sf"/>
</dbReference>
<accession>A0A9Q0N3J5</accession>
<name>A0A9Q0N3J5_9DIPT</name>
<dbReference type="GO" id="GO:0008270">
    <property type="term" value="F:zinc ion binding"/>
    <property type="evidence" value="ECO:0007669"/>
    <property type="project" value="UniProtKB-KW"/>
</dbReference>
<keyword evidence="13" id="KW-1185">Reference proteome</keyword>
<keyword evidence="6" id="KW-0862">Zinc</keyword>
<evidence type="ECO:0000256" key="5">
    <source>
        <dbReference type="ARBA" id="ARBA00022771"/>
    </source>
</evidence>
<gene>
    <name evidence="12" type="primary">ZNF136</name>
    <name evidence="12" type="ORF">Bhyg_07893</name>
</gene>
<evidence type="ECO:0000256" key="3">
    <source>
        <dbReference type="ARBA" id="ARBA00022723"/>
    </source>
</evidence>
<dbReference type="GO" id="GO:0000977">
    <property type="term" value="F:RNA polymerase II transcription regulatory region sequence-specific DNA binding"/>
    <property type="evidence" value="ECO:0007669"/>
    <property type="project" value="TreeGrafter"/>
</dbReference>
<evidence type="ECO:0000256" key="10">
    <source>
        <dbReference type="PROSITE-ProRule" id="PRU00042"/>
    </source>
</evidence>
<comment type="similarity">
    <text evidence="2">Belongs to the krueppel C2H2-type zinc-finger protein family.</text>
</comment>
<dbReference type="Gene3D" id="3.30.160.60">
    <property type="entry name" value="Classic Zinc Finger"/>
    <property type="match status" value="6"/>
</dbReference>
<dbReference type="FunFam" id="3.30.160.60:FF:000702">
    <property type="entry name" value="Transcription factor E4F1 isoform 1"/>
    <property type="match status" value="1"/>
</dbReference>
<dbReference type="FunFam" id="3.30.160.60:FF:002388">
    <property type="entry name" value="Uncharacterized protein, isoform B"/>
    <property type="match status" value="1"/>
</dbReference>
<dbReference type="Pfam" id="PF13912">
    <property type="entry name" value="zf-C2H2_6"/>
    <property type="match status" value="2"/>
</dbReference>
<evidence type="ECO:0000313" key="13">
    <source>
        <dbReference type="Proteomes" id="UP001151699"/>
    </source>
</evidence>
<dbReference type="SMART" id="SM00355">
    <property type="entry name" value="ZnF_C2H2"/>
    <property type="match status" value="9"/>
</dbReference>
<dbReference type="Pfam" id="PF00096">
    <property type="entry name" value="zf-C2H2"/>
    <property type="match status" value="6"/>
</dbReference>
<feature type="non-terminal residue" evidence="12">
    <location>
        <position position="1"/>
    </location>
</feature>
<dbReference type="FunFam" id="3.30.160.60:FF:000193">
    <property type="entry name" value="Zinc finger protein 300"/>
    <property type="match status" value="1"/>
</dbReference>
<feature type="domain" description="C2H2-type" evidence="11">
    <location>
        <begin position="269"/>
        <end position="296"/>
    </location>
</feature>
<comment type="caution">
    <text evidence="12">The sequence shown here is derived from an EMBL/GenBank/DDBJ whole genome shotgun (WGS) entry which is preliminary data.</text>
</comment>
<dbReference type="PROSITE" id="PS00028">
    <property type="entry name" value="ZINC_FINGER_C2H2_1"/>
    <property type="match status" value="7"/>
</dbReference>
<dbReference type="PANTHER" id="PTHR24381:SF393">
    <property type="entry name" value="CHROMATIN-LINKED ADAPTOR FOR MSL PROTEINS, ISOFORM B"/>
    <property type="match status" value="1"/>
</dbReference>
<feature type="domain" description="C2H2-type" evidence="11">
    <location>
        <begin position="213"/>
        <end position="240"/>
    </location>
</feature>
<dbReference type="GO" id="GO:0000981">
    <property type="term" value="F:DNA-binding transcription factor activity, RNA polymerase II-specific"/>
    <property type="evidence" value="ECO:0007669"/>
    <property type="project" value="TreeGrafter"/>
</dbReference>
<dbReference type="SUPFAM" id="SSF57667">
    <property type="entry name" value="beta-beta-alpha zinc fingers"/>
    <property type="match status" value="3"/>
</dbReference>
<reference evidence="12" key="1">
    <citation type="submission" date="2022-07" db="EMBL/GenBank/DDBJ databases">
        <authorList>
            <person name="Trinca V."/>
            <person name="Uliana J.V.C."/>
            <person name="Torres T.T."/>
            <person name="Ward R.J."/>
            <person name="Monesi N."/>
        </authorList>
    </citation>
    <scope>NUCLEOTIDE SEQUENCE</scope>
    <source>
        <strain evidence="12">HSMRA1968</strain>
        <tissue evidence="12">Whole embryos</tissue>
    </source>
</reference>
<evidence type="ECO:0000256" key="2">
    <source>
        <dbReference type="ARBA" id="ARBA00006991"/>
    </source>
</evidence>
<evidence type="ECO:0000256" key="7">
    <source>
        <dbReference type="ARBA" id="ARBA00023015"/>
    </source>
</evidence>
<evidence type="ECO:0000256" key="8">
    <source>
        <dbReference type="ARBA" id="ARBA00023163"/>
    </source>
</evidence>
<evidence type="ECO:0000256" key="9">
    <source>
        <dbReference type="ARBA" id="ARBA00023242"/>
    </source>
</evidence>
<feature type="domain" description="C2H2-type" evidence="11">
    <location>
        <begin position="241"/>
        <end position="268"/>
    </location>
</feature>
<feature type="domain" description="C2H2-type" evidence="11">
    <location>
        <begin position="297"/>
        <end position="319"/>
    </location>
</feature>
<dbReference type="GO" id="GO:0005634">
    <property type="term" value="C:nucleus"/>
    <property type="evidence" value="ECO:0007669"/>
    <property type="project" value="UniProtKB-SubCell"/>
</dbReference>
<dbReference type="PROSITE" id="PS50157">
    <property type="entry name" value="ZINC_FINGER_C2H2_2"/>
    <property type="match status" value="7"/>
</dbReference>
<dbReference type="PANTHER" id="PTHR24381">
    <property type="entry name" value="ZINC FINGER PROTEIN"/>
    <property type="match status" value="1"/>
</dbReference>
<keyword evidence="4" id="KW-0677">Repeat</keyword>
<evidence type="ECO:0000313" key="12">
    <source>
        <dbReference type="EMBL" id="KAJ6642937.1"/>
    </source>
</evidence>
<dbReference type="Proteomes" id="UP001151699">
    <property type="component" value="Chromosome B"/>
</dbReference>
<sequence length="332" mass="37797">MDASGSSELGDADDIEEFELYDVKYEDDEEEKAIQLQQSNPTFYKCELCPKMYVLQGAYKTHLKSEHNIGIWKNVNEGKPTTKKTKTAKRELACHYCFKKYTSANLLEKHEKVHGENGTLIFKCSCCSTWLNSAVECESHQSELHKDKLFCKQCNKMFKEPDNLVAHNRYSHSDVPHSPKKYTFVCPNCGRNFSSKVALSDHERSNCGNSPIYECKICRKSYHSAGSLKTHSTVHSGELPHLCNYCGKAFRTQGQVKIHERKHNGLKPFKCEFCDKSFAYRESLLTHVSIHTGLKRFMCQACGSRFSCISNLQAHRKSHKATCGLTPSITKP</sequence>
<dbReference type="AlphaFoldDB" id="A0A9Q0N3J5"/>
<dbReference type="OrthoDB" id="654211at2759"/>
<dbReference type="EMBL" id="WJQU01000002">
    <property type="protein sequence ID" value="KAJ6642937.1"/>
    <property type="molecule type" value="Genomic_DNA"/>
</dbReference>
<evidence type="ECO:0000256" key="6">
    <source>
        <dbReference type="ARBA" id="ARBA00022833"/>
    </source>
</evidence>
<feature type="domain" description="C2H2-type" evidence="11">
    <location>
        <begin position="92"/>
        <end position="119"/>
    </location>
</feature>
<keyword evidence="8" id="KW-0804">Transcription</keyword>
<evidence type="ECO:0000256" key="4">
    <source>
        <dbReference type="ARBA" id="ARBA00022737"/>
    </source>
</evidence>
<evidence type="ECO:0000256" key="1">
    <source>
        <dbReference type="ARBA" id="ARBA00004123"/>
    </source>
</evidence>
<proteinExistence type="inferred from homology"/>
<protein>
    <submittedName>
        <fullName evidence="12">Zinc finger protein</fullName>
    </submittedName>
</protein>
<keyword evidence="3" id="KW-0479">Metal-binding</keyword>
<evidence type="ECO:0000259" key="11">
    <source>
        <dbReference type="PROSITE" id="PS50157"/>
    </source>
</evidence>
<keyword evidence="7" id="KW-0805">Transcription regulation</keyword>
<keyword evidence="9" id="KW-0539">Nucleus</keyword>
<feature type="domain" description="C2H2-type" evidence="11">
    <location>
        <begin position="149"/>
        <end position="173"/>
    </location>
</feature>
<dbReference type="InterPro" id="IPR013087">
    <property type="entry name" value="Znf_C2H2_type"/>
</dbReference>
<keyword evidence="5 10" id="KW-0863">Zinc-finger</keyword>